<dbReference type="RefSeq" id="WP_147169469.1">
    <property type="nucleotide sequence ID" value="NZ_VOOR01000075.1"/>
</dbReference>
<evidence type="ECO:0000313" key="2">
    <source>
        <dbReference type="Proteomes" id="UP000321580"/>
    </source>
</evidence>
<dbReference type="InterPro" id="IPR009776">
    <property type="entry name" value="Spore_0_M"/>
</dbReference>
<dbReference type="AlphaFoldDB" id="A0A5C6RFT8"/>
<dbReference type="Pfam" id="PF07070">
    <property type="entry name" value="Spo0M"/>
    <property type="match status" value="1"/>
</dbReference>
<name>A0A5C6RFT8_9BACT</name>
<proteinExistence type="predicted"/>
<reference evidence="1 2" key="1">
    <citation type="submission" date="2019-08" db="EMBL/GenBank/DDBJ databases">
        <title>Genome of Phaeodactylibacter luteus.</title>
        <authorList>
            <person name="Bowman J.P."/>
        </authorList>
    </citation>
    <scope>NUCLEOTIDE SEQUENCE [LARGE SCALE GENOMIC DNA]</scope>
    <source>
        <strain evidence="1 2">KCTC 42180</strain>
    </source>
</reference>
<dbReference type="Proteomes" id="UP000321580">
    <property type="component" value="Unassembled WGS sequence"/>
</dbReference>
<evidence type="ECO:0000313" key="1">
    <source>
        <dbReference type="EMBL" id="TXB60580.1"/>
    </source>
</evidence>
<accession>A0A5C6RFT8</accession>
<keyword evidence="2" id="KW-1185">Reference proteome</keyword>
<protein>
    <submittedName>
        <fullName evidence="1">Uncharacterized protein</fullName>
    </submittedName>
</protein>
<dbReference type="OrthoDB" id="1494501at2"/>
<sequence length="155" mass="17333">MIGRMKKWLGIEGVKLELLLPEEVEAASGILQGRVRLESMNPHEVATIRIVLIERYARGRNTERLIDEYELGRTELGQAFSILPGESRELPFTLPFAFIESNIDAFGKKNFLLKGLAKAAKAANQVSSDFRVEAEAQVKGVALNPFDKKTILIKH</sequence>
<comment type="caution">
    <text evidence="1">The sequence shown here is derived from an EMBL/GenBank/DDBJ whole genome shotgun (WGS) entry which is preliminary data.</text>
</comment>
<dbReference type="EMBL" id="VOOR01000075">
    <property type="protein sequence ID" value="TXB60580.1"/>
    <property type="molecule type" value="Genomic_DNA"/>
</dbReference>
<organism evidence="1 2">
    <name type="scientific">Phaeodactylibacter luteus</name>
    <dbReference type="NCBI Taxonomy" id="1564516"/>
    <lineage>
        <taxon>Bacteria</taxon>
        <taxon>Pseudomonadati</taxon>
        <taxon>Bacteroidota</taxon>
        <taxon>Saprospiria</taxon>
        <taxon>Saprospirales</taxon>
        <taxon>Haliscomenobacteraceae</taxon>
        <taxon>Phaeodactylibacter</taxon>
    </lineage>
</organism>
<gene>
    <name evidence="1" type="ORF">FRY97_20370</name>
</gene>